<gene>
    <name evidence="1" type="ORF">MM415B02376_0003</name>
</gene>
<protein>
    <submittedName>
        <fullName evidence="1">Uncharacterized protein</fullName>
    </submittedName>
</protein>
<reference evidence="1" key="1">
    <citation type="submission" date="2020-03" db="EMBL/GenBank/DDBJ databases">
        <title>The deep terrestrial virosphere.</title>
        <authorList>
            <person name="Holmfeldt K."/>
            <person name="Nilsson E."/>
            <person name="Simone D."/>
            <person name="Lopez-Fernandez M."/>
            <person name="Wu X."/>
            <person name="de Brujin I."/>
            <person name="Lundin D."/>
            <person name="Andersson A."/>
            <person name="Bertilsson S."/>
            <person name="Dopson M."/>
        </authorList>
    </citation>
    <scope>NUCLEOTIDE SEQUENCE</scope>
    <source>
        <strain evidence="1">MM415B02376</strain>
    </source>
</reference>
<dbReference type="AlphaFoldDB" id="A0A6M3L7W0"/>
<organism evidence="1">
    <name type="scientific">viral metagenome</name>
    <dbReference type="NCBI Taxonomy" id="1070528"/>
    <lineage>
        <taxon>unclassified sequences</taxon>
        <taxon>metagenomes</taxon>
        <taxon>organismal metagenomes</taxon>
    </lineage>
</organism>
<dbReference type="EMBL" id="MT142912">
    <property type="protein sequence ID" value="QJA90429.1"/>
    <property type="molecule type" value="Genomic_DNA"/>
</dbReference>
<proteinExistence type="predicted"/>
<sequence length="131" mass="13257">MAGLTLVTGYTPYLRALKDSGVTRVEFTAAGASGDATTIIAGVAGSRHIITGGRIASAGAEQIDILSASTVKDSIQFAAAGVKSFPAGLEMATAELLALDKGLTSAIRGWIDYCTIKDGQPLGIIGLTGQT</sequence>
<evidence type="ECO:0000313" key="1">
    <source>
        <dbReference type="EMBL" id="QJA90429.1"/>
    </source>
</evidence>
<name>A0A6M3L7W0_9ZZZZ</name>
<accession>A0A6M3L7W0</accession>